<dbReference type="InParanoid" id="K1PRG7"/>
<protein>
    <submittedName>
        <fullName evidence="3">Putative deoxyribonuclease TATDN2</fullName>
    </submittedName>
</protein>
<dbReference type="Pfam" id="PF01026">
    <property type="entry name" value="TatD_DNase"/>
    <property type="match status" value="1"/>
</dbReference>
<dbReference type="HOGENOM" id="CLU_072410_0_0_1"/>
<evidence type="ECO:0000256" key="1">
    <source>
        <dbReference type="ARBA" id="ARBA00009275"/>
    </source>
</evidence>
<name>K1PRG7_MAGGI</name>
<dbReference type="AlphaFoldDB" id="K1PRG7"/>
<sequence>MSGLTIDKPLRYEEPAMLVDSHLHLDKVLGRSGFTNWDDLQRDLEGRGHLELAVAIYVFPQDWGKWDRQIGSSRNLTVSFWLLHHAVCDAPSEILDKLGVLASLPQCCAIGEVGVYLTKKCHYSPCGDPHECRHTRLRKRLDFLSEALQIANSWSKQMILHCRDDGSGEAAAQTLPTIQMMDRSDHIFHRHCFTGKAQELRQWQKELPHAKFGVTMKSIQDSRTVALIPPERFLLETDAPYLALLVDVARNTPPSFLLKVANANAMEIYGCP</sequence>
<comment type="similarity">
    <text evidence="1">Belongs to the metallo-dependent hydrolases superfamily. TatD-type hydrolase family.</text>
</comment>
<evidence type="ECO:0000256" key="2">
    <source>
        <dbReference type="ARBA" id="ARBA00022801"/>
    </source>
</evidence>
<reference evidence="3" key="1">
    <citation type="journal article" date="2012" name="Nature">
        <title>The oyster genome reveals stress adaptation and complexity of shell formation.</title>
        <authorList>
            <person name="Zhang G."/>
            <person name="Fang X."/>
            <person name="Guo X."/>
            <person name="Li L."/>
            <person name="Luo R."/>
            <person name="Xu F."/>
            <person name="Yang P."/>
            <person name="Zhang L."/>
            <person name="Wang X."/>
            <person name="Qi H."/>
            <person name="Xiong Z."/>
            <person name="Que H."/>
            <person name="Xie Y."/>
            <person name="Holland P.W."/>
            <person name="Paps J."/>
            <person name="Zhu Y."/>
            <person name="Wu F."/>
            <person name="Chen Y."/>
            <person name="Wang J."/>
            <person name="Peng C."/>
            <person name="Meng J."/>
            <person name="Yang L."/>
            <person name="Liu J."/>
            <person name="Wen B."/>
            <person name="Zhang N."/>
            <person name="Huang Z."/>
            <person name="Zhu Q."/>
            <person name="Feng Y."/>
            <person name="Mount A."/>
            <person name="Hedgecock D."/>
            <person name="Xu Z."/>
            <person name="Liu Y."/>
            <person name="Domazet-Loso T."/>
            <person name="Du Y."/>
            <person name="Sun X."/>
            <person name="Zhang S."/>
            <person name="Liu B."/>
            <person name="Cheng P."/>
            <person name="Jiang X."/>
            <person name="Li J."/>
            <person name="Fan D."/>
            <person name="Wang W."/>
            <person name="Fu W."/>
            <person name="Wang T."/>
            <person name="Wang B."/>
            <person name="Zhang J."/>
            <person name="Peng Z."/>
            <person name="Li Y."/>
            <person name="Li N."/>
            <person name="Wang J."/>
            <person name="Chen M."/>
            <person name="He Y."/>
            <person name="Tan F."/>
            <person name="Song X."/>
            <person name="Zheng Q."/>
            <person name="Huang R."/>
            <person name="Yang H."/>
            <person name="Du X."/>
            <person name="Chen L."/>
            <person name="Yang M."/>
            <person name="Gaffney P.M."/>
            <person name="Wang S."/>
            <person name="Luo L."/>
            <person name="She Z."/>
            <person name="Ming Y."/>
            <person name="Huang W."/>
            <person name="Zhang S."/>
            <person name="Huang B."/>
            <person name="Zhang Y."/>
            <person name="Qu T."/>
            <person name="Ni P."/>
            <person name="Miao G."/>
            <person name="Wang J."/>
            <person name="Wang Q."/>
            <person name="Steinberg C.E."/>
            <person name="Wang H."/>
            <person name="Li N."/>
            <person name="Qian L."/>
            <person name="Zhang G."/>
            <person name="Li Y."/>
            <person name="Yang H."/>
            <person name="Liu X."/>
            <person name="Wang J."/>
            <person name="Yin Y."/>
            <person name="Wang J."/>
        </authorList>
    </citation>
    <scope>NUCLEOTIDE SEQUENCE [LARGE SCALE GENOMIC DNA]</scope>
    <source>
        <strain evidence="3">05x7-T-G4-1.051#20</strain>
    </source>
</reference>
<dbReference type="PANTHER" id="PTHR46363">
    <property type="entry name" value="DEOXYRIBONUCLEASE TATDN2-RELATED"/>
    <property type="match status" value="1"/>
</dbReference>
<dbReference type="InterPro" id="IPR018228">
    <property type="entry name" value="DNase_TatD-rel_CS"/>
</dbReference>
<dbReference type="PANTHER" id="PTHR46363:SF1">
    <property type="entry name" value="DEOXYRIBONUCLEASE TATDN2-RELATED"/>
    <property type="match status" value="1"/>
</dbReference>
<organism evidence="3">
    <name type="scientific">Magallana gigas</name>
    <name type="common">Pacific oyster</name>
    <name type="synonym">Crassostrea gigas</name>
    <dbReference type="NCBI Taxonomy" id="29159"/>
    <lineage>
        <taxon>Eukaryota</taxon>
        <taxon>Metazoa</taxon>
        <taxon>Spiralia</taxon>
        <taxon>Lophotrochozoa</taxon>
        <taxon>Mollusca</taxon>
        <taxon>Bivalvia</taxon>
        <taxon>Autobranchia</taxon>
        <taxon>Pteriomorphia</taxon>
        <taxon>Ostreida</taxon>
        <taxon>Ostreoidea</taxon>
        <taxon>Ostreidae</taxon>
        <taxon>Magallana</taxon>
    </lineage>
</organism>
<dbReference type="Gene3D" id="3.20.20.140">
    <property type="entry name" value="Metal-dependent hydrolases"/>
    <property type="match status" value="1"/>
</dbReference>
<dbReference type="InterPro" id="IPR001130">
    <property type="entry name" value="TatD-like"/>
</dbReference>
<keyword evidence="2" id="KW-0378">Hydrolase</keyword>
<gene>
    <name evidence="3" type="ORF">CGI_10010120</name>
</gene>
<dbReference type="EMBL" id="JH817811">
    <property type="protein sequence ID" value="EKC19000.1"/>
    <property type="molecule type" value="Genomic_DNA"/>
</dbReference>
<evidence type="ECO:0000313" key="3">
    <source>
        <dbReference type="EMBL" id="EKC19000.1"/>
    </source>
</evidence>
<accession>K1PRG7</accession>
<dbReference type="InterPro" id="IPR032466">
    <property type="entry name" value="Metal_Hydrolase"/>
</dbReference>
<dbReference type="SUPFAM" id="SSF51556">
    <property type="entry name" value="Metallo-dependent hydrolases"/>
    <property type="match status" value="1"/>
</dbReference>
<dbReference type="GO" id="GO:0016788">
    <property type="term" value="F:hydrolase activity, acting on ester bonds"/>
    <property type="evidence" value="ECO:0007669"/>
    <property type="project" value="InterPro"/>
</dbReference>
<dbReference type="OrthoDB" id="6138028at2759"/>
<dbReference type="PROSITE" id="PS01137">
    <property type="entry name" value="TATD_1"/>
    <property type="match status" value="1"/>
</dbReference>
<proteinExistence type="inferred from homology"/>